<keyword evidence="9" id="KW-1185">Reference proteome</keyword>
<dbReference type="InterPro" id="IPR030390">
    <property type="entry name" value="MeTrfase_TrmA_AS"/>
</dbReference>
<feature type="region of interest" description="Disordered" evidence="6">
    <location>
        <begin position="302"/>
        <end position="327"/>
    </location>
</feature>
<feature type="binding site" evidence="4">
    <location>
        <position position="403"/>
    </location>
    <ligand>
        <name>S-adenosyl-L-methionine</name>
        <dbReference type="ChEBI" id="CHEBI:59789"/>
    </ligand>
</feature>
<evidence type="ECO:0000256" key="2">
    <source>
        <dbReference type="ARBA" id="ARBA00022679"/>
    </source>
</evidence>
<feature type="binding site" evidence="4">
    <location>
        <position position="473"/>
    </location>
    <ligand>
        <name>S-adenosyl-L-methionine</name>
        <dbReference type="ChEBI" id="CHEBI:59789"/>
    </ligand>
</feature>
<evidence type="ECO:0000313" key="9">
    <source>
        <dbReference type="Proteomes" id="UP001172684"/>
    </source>
</evidence>
<feature type="region of interest" description="Disordered" evidence="6">
    <location>
        <begin position="1"/>
        <end position="51"/>
    </location>
</feature>
<evidence type="ECO:0000259" key="7">
    <source>
        <dbReference type="Pfam" id="PF01938"/>
    </source>
</evidence>
<feature type="binding site" evidence="4">
    <location>
        <position position="370"/>
    </location>
    <ligand>
        <name>S-adenosyl-L-methionine</name>
        <dbReference type="ChEBI" id="CHEBI:59789"/>
    </ligand>
</feature>
<feature type="active site" description="Nucleophile" evidence="4">
    <location>
        <position position="500"/>
    </location>
</feature>
<dbReference type="Gene3D" id="3.40.50.150">
    <property type="entry name" value="Vaccinia Virus protein VP39"/>
    <property type="match status" value="2"/>
</dbReference>
<dbReference type="GO" id="GO:0032259">
    <property type="term" value="P:methylation"/>
    <property type="evidence" value="ECO:0007669"/>
    <property type="project" value="UniProtKB-KW"/>
</dbReference>
<dbReference type="InterPro" id="IPR030391">
    <property type="entry name" value="MeTrfase_TrmA_CS"/>
</dbReference>
<feature type="compositionally biased region" description="Basic residues" evidence="6">
    <location>
        <begin position="27"/>
        <end position="38"/>
    </location>
</feature>
<organism evidence="8 9">
    <name type="scientific">Coniosporium apollinis</name>
    <dbReference type="NCBI Taxonomy" id="61459"/>
    <lineage>
        <taxon>Eukaryota</taxon>
        <taxon>Fungi</taxon>
        <taxon>Dikarya</taxon>
        <taxon>Ascomycota</taxon>
        <taxon>Pezizomycotina</taxon>
        <taxon>Dothideomycetes</taxon>
        <taxon>Dothideomycetes incertae sedis</taxon>
        <taxon>Coniosporium</taxon>
    </lineage>
</organism>
<keyword evidence="1 4" id="KW-0489">Methyltransferase</keyword>
<comment type="caution">
    <text evidence="8">The sequence shown here is derived from an EMBL/GenBank/DDBJ whole genome shotgun (WGS) entry which is preliminary data.</text>
</comment>
<dbReference type="SUPFAM" id="SSF50249">
    <property type="entry name" value="Nucleic acid-binding proteins"/>
    <property type="match status" value="1"/>
</dbReference>
<dbReference type="EMBL" id="JAPDRL010000012">
    <property type="protein sequence ID" value="KAJ9667556.1"/>
    <property type="molecule type" value="Genomic_DNA"/>
</dbReference>
<evidence type="ECO:0000256" key="1">
    <source>
        <dbReference type="ARBA" id="ARBA00022603"/>
    </source>
</evidence>
<dbReference type="InterPro" id="IPR029063">
    <property type="entry name" value="SAM-dependent_MTases_sf"/>
</dbReference>
<dbReference type="Pfam" id="PF05958">
    <property type="entry name" value="tRNA_U5-meth_tr"/>
    <property type="match status" value="1"/>
</dbReference>
<evidence type="ECO:0000313" key="8">
    <source>
        <dbReference type="EMBL" id="KAJ9667556.1"/>
    </source>
</evidence>
<feature type="region of interest" description="Disordered" evidence="6">
    <location>
        <begin position="224"/>
        <end position="252"/>
    </location>
</feature>
<dbReference type="InterPro" id="IPR025795">
    <property type="entry name" value="tRNA_(uracil-5-)_MeTrfase"/>
</dbReference>
<dbReference type="PROSITE" id="PS01231">
    <property type="entry name" value="TRMA_2"/>
    <property type="match status" value="1"/>
</dbReference>
<dbReference type="PROSITE" id="PS01230">
    <property type="entry name" value="TRMA_1"/>
    <property type="match status" value="1"/>
</dbReference>
<gene>
    <name evidence="8" type="primary">TRM2</name>
    <name evidence="8" type="ORF">H2201_002425</name>
</gene>
<dbReference type="GO" id="GO:0030697">
    <property type="term" value="F:tRNA (uracil(54)-C5)-methyltransferase activity, S-adenosyl methionine-dependent"/>
    <property type="evidence" value="ECO:0007669"/>
    <property type="project" value="UniProtKB-EC"/>
</dbReference>
<dbReference type="EC" id="2.1.1.35" evidence="8"/>
<dbReference type="SUPFAM" id="SSF53335">
    <property type="entry name" value="S-adenosyl-L-methionine-dependent methyltransferases"/>
    <property type="match status" value="1"/>
</dbReference>
<evidence type="ECO:0000256" key="6">
    <source>
        <dbReference type="SAM" id="MobiDB-lite"/>
    </source>
</evidence>
<feature type="domain" description="TRAM" evidence="7">
    <location>
        <begin position="89"/>
        <end position="133"/>
    </location>
</feature>
<dbReference type="PROSITE" id="PS51622">
    <property type="entry name" value="SAM_MT_RNA_M5U_2"/>
    <property type="match status" value="1"/>
</dbReference>
<name>A0ABQ9P0P3_9PEZI</name>
<reference evidence="8" key="1">
    <citation type="submission" date="2022-10" db="EMBL/GenBank/DDBJ databases">
        <title>Culturing micro-colonial fungi from biological soil crusts in the Mojave desert and describing Neophaeococcomyces mojavensis, and introducing the new genera and species Taxawa tesnikishii.</title>
        <authorList>
            <person name="Kurbessoian T."/>
            <person name="Stajich J.E."/>
        </authorList>
    </citation>
    <scope>NUCLEOTIDE SEQUENCE</scope>
    <source>
        <strain evidence="8">TK_1</strain>
    </source>
</reference>
<feature type="active site" evidence="5">
    <location>
        <position position="500"/>
    </location>
</feature>
<protein>
    <submittedName>
        <fullName evidence="8">tRNA(M5U54)methyltransferase</fullName>
        <ecNumber evidence="8">2.1.1.35</ecNumber>
    </submittedName>
</protein>
<dbReference type="Pfam" id="PF01938">
    <property type="entry name" value="TRAM"/>
    <property type="match status" value="1"/>
</dbReference>
<keyword evidence="3 4" id="KW-0949">S-adenosyl-L-methionine</keyword>
<feature type="binding site" evidence="4">
    <location>
        <position position="424"/>
    </location>
    <ligand>
        <name>S-adenosyl-L-methionine</name>
        <dbReference type="ChEBI" id="CHEBI:59789"/>
    </ligand>
</feature>
<dbReference type="InterPro" id="IPR012340">
    <property type="entry name" value="NA-bd_OB-fold"/>
</dbReference>
<dbReference type="InterPro" id="IPR002792">
    <property type="entry name" value="TRAM_dom"/>
</dbReference>
<dbReference type="Proteomes" id="UP001172684">
    <property type="component" value="Unassembled WGS sequence"/>
</dbReference>
<sequence>MASSAANVAPIESNGSKRRMHDGGRQRSYRFKKQKTSKSTKDGSNEEVLMEDVRALLQKQSLEDAPAEDNMNGDAAAPSTGTGPLPEPFSEIDLTVSELSSTGDGLALAPDKSRIYVVPFTAPGDTVTAKVIKHFHDHPYTLTDFVKVQQASPHRDDSLIQCPYFAKCSGCQFQMLPYSYQLAHKKTIVEKAYRNFSNLSPELVPSVGDTIGSPLQYGYRTKLTPHFDGPPGKRSDKRNGIHHPFKEVPPIGFMQKGTRKTVDIEDCPISTDAVRMGMKRERKRVAAEISTYKRGATLLLRESTKRIPKSPQDEATESAADESAAPKEDVILEDRGGYVYEKTCITDSNATTTEYIDSFIFQNPAGSFFQNNNSILPIFTQYIREHILPPSPSPKITNLIDAYSGSGLFTITLSSLFTRSLGIDISAPSIASATTNAALNALPASHTTFLAADAANLFASIDFPGSETVVVIDPPRKGCDESFLRQLIRFSPARVVYVSCNVHTQARDVGVLVGGMEGVDGGMGPGRGVYEIESLRGFDFFPQTGHVEGVAVLRKKGVEGEGEGGK</sequence>
<keyword evidence="2 4" id="KW-0808">Transferase</keyword>
<dbReference type="Gene3D" id="2.40.50.140">
    <property type="entry name" value="Nucleic acid-binding proteins"/>
    <property type="match status" value="1"/>
</dbReference>
<accession>A0ABQ9P0P3</accession>
<proteinExistence type="inferred from homology"/>
<dbReference type="PANTHER" id="PTHR11061:SF30">
    <property type="entry name" value="TRNA (URACIL(54)-C(5))-METHYLTRANSFERASE"/>
    <property type="match status" value="1"/>
</dbReference>
<dbReference type="PANTHER" id="PTHR11061">
    <property type="entry name" value="RNA M5U METHYLTRANSFERASE"/>
    <property type="match status" value="1"/>
</dbReference>
<feature type="region of interest" description="Disordered" evidence="6">
    <location>
        <begin position="64"/>
        <end position="90"/>
    </location>
</feature>
<evidence type="ECO:0000256" key="5">
    <source>
        <dbReference type="PROSITE-ProRule" id="PRU10015"/>
    </source>
</evidence>
<evidence type="ECO:0000256" key="4">
    <source>
        <dbReference type="PROSITE-ProRule" id="PRU01024"/>
    </source>
</evidence>
<comment type="similarity">
    <text evidence="4">Belongs to the class I-like SAM-binding methyltransferase superfamily. RNA M5U methyltransferase family.</text>
</comment>
<dbReference type="PROSITE" id="PS51687">
    <property type="entry name" value="SAM_MT_RNA_M5U"/>
    <property type="match status" value="1"/>
</dbReference>
<dbReference type="InterPro" id="IPR010280">
    <property type="entry name" value="U5_MeTrfase_fam"/>
</dbReference>
<evidence type="ECO:0000256" key="3">
    <source>
        <dbReference type="ARBA" id="ARBA00022691"/>
    </source>
</evidence>